<evidence type="ECO:0000313" key="2">
    <source>
        <dbReference type="Proteomes" id="UP001056120"/>
    </source>
</evidence>
<sequence length="310" mass="34903">MAQENKDSKWEGKSTAELRSITAKQLLPLFEDFCTIHKWVPALDSEKCRHVEGAFGELGLIRYCVFTEQSSSALSNGTDKAPTKWCNEKLLSMDPVQRTLSYEWSFVSDPVEGMQLEDFRGFAESTLKTVAEGMGTYLFLVDKENKDSKWEGNSSEDLRGITAEQLWPLFEDFCIIHKWVPALDSEKCRHVEGAFGEPGLIRYCVFKEQSSSALSNGTDKAPTKWCNEKLLSMDPVQRTLSYEVTENNLGFKSYVGNVKVIEIDGGCKIEWSFIADPVEGMQLEDLRGFLESNLKTVAEGMRKELQAAGN</sequence>
<dbReference type="Proteomes" id="UP001056120">
    <property type="component" value="Linkage Group LG20"/>
</dbReference>
<protein>
    <submittedName>
        <fullName evidence="1">Uncharacterized protein</fullName>
    </submittedName>
</protein>
<proteinExistence type="predicted"/>
<comment type="caution">
    <text evidence="1">The sequence shown here is derived from an EMBL/GenBank/DDBJ whole genome shotgun (WGS) entry which is preliminary data.</text>
</comment>
<organism evidence="1 2">
    <name type="scientific">Smallanthus sonchifolius</name>
    <dbReference type="NCBI Taxonomy" id="185202"/>
    <lineage>
        <taxon>Eukaryota</taxon>
        <taxon>Viridiplantae</taxon>
        <taxon>Streptophyta</taxon>
        <taxon>Embryophyta</taxon>
        <taxon>Tracheophyta</taxon>
        <taxon>Spermatophyta</taxon>
        <taxon>Magnoliopsida</taxon>
        <taxon>eudicotyledons</taxon>
        <taxon>Gunneridae</taxon>
        <taxon>Pentapetalae</taxon>
        <taxon>asterids</taxon>
        <taxon>campanulids</taxon>
        <taxon>Asterales</taxon>
        <taxon>Asteraceae</taxon>
        <taxon>Asteroideae</taxon>
        <taxon>Heliantheae alliance</taxon>
        <taxon>Millerieae</taxon>
        <taxon>Smallanthus</taxon>
    </lineage>
</organism>
<name>A0ACB9DBB9_9ASTR</name>
<keyword evidence="2" id="KW-1185">Reference proteome</keyword>
<accession>A0ACB9DBB9</accession>
<dbReference type="EMBL" id="CM042037">
    <property type="protein sequence ID" value="KAI3743576.1"/>
    <property type="molecule type" value="Genomic_DNA"/>
</dbReference>
<reference evidence="1 2" key="2">
    <citation type="journal article" date="2022" name="Mol. Ecol. Resour.">
        <title>The genomes of chicory, endive, great burdock and yacon provide insights into Asteraceae paleo-polyploidization history and plant inulin production.</title>
        <authorList>
            <person name="Fan W."/>
            <person name="Wang S."/>
            <person name="Wang H."/>
            <person name="Wang A."/>
            <person name="Jiang F."/>
            <person name="Liu H."/>
            <person name="Zhao H."/>
            <person name="Xu D."/>
            <person name="Zhang Y."/>
        </authorList>
    </citation>
    <scope>NUCLEOTIDE SEQUENCE [LARGE SCALE GENOMIC DNA]</scope>
    <source>
        <strain evidence="2">cv. Yunnan</strain>
        <tissue evidence="1">Leaves</tissue>
    </source>
</reference>
<reference evidence="2" key="1">
    <citation type="journal article" date="2022" name="Mol. Ecol. Resour.">
        <title>The genomes of chicory, endive, great burdock and yacon provide insights into Asteraceae palaeo-polyploidization history and plant inulin production.</title>
        <authorList>
            <person name="Fan W."/>
            <person name="Wang S."/>
            <person name="Wang H."/>
            <person name="Wang A."/>
            <person name="Jiang F."/>
            <person name="Liu H."/>
            <person name="Zhao H."/>
            <person name="Xu D."/>
            <person name="Zhang Y."/>
        </authorList>
    </citation>
    <scope>NUCLEOTIDE SEQUENCE [LARGE SCALE GENOMIC DNA]</scope>
    <source>
        <strain evidence="2">cv. Yunnan</strain>
    </source>
</reference>
<evidence type="ECO:0000313" key="1">
    <source>
        <dbReference type="EMBL" id="KAI3743576.1"/>
    </source>
</evidence>
<gene>
    <name evidence="1" type="ORF">L1987_61286</name>
</gene>